<dbReference type="GeneID" id="28857942"/>
<dbReference type="RefSeq" id="XP_018141596.1">
    <property type="nucleotide sequence ID" value="XM_018293948.1"/>
</dbReference>
<reference evidence="2 3" key="1">
    <citation type="journal article" date="2016" name="PLoS Pathog.">
        <title>Biosynthesis of antibiotic leucinostatins in bio-control fungus Purpureocillium lilacinum and their inhibition on phytophthora revealed by genome mining.</title>
        <authorList>
            <person name="Wang G."/>
            <person name="Liu Z."/>
            <person name="Lin R."/>
            <person name="Li E."/>
            <person name="Mao Z."/>
            <person name="Ling J."/>
            <person name="Yang Y."/>
            <person name="Yin W.B."/>
            <person name="Xie B."/>
        </authorList>
    </citation>
    <scope>NUCLEOTIDE SEQUENCE [LARGE SCALE GENOMIC DNA]</scope>
    <source>
        <strain evidence="2">170</strain>
    </source>
</reference>
<feature type="chain" id="PRO_5008101666" description="Secreted protein" evidence="1">
    <location>
        <begin position="27"/>
        <end position="92"/>
    </location>
</feature>
<feature type="signal peptide" evidence="1">
    <location>
        <begin position="1"/>
        <end position="26"/>
    </location>
</feature>
<comment type="caution">
    <text evidence="2">The sequence shown here is derived from an EMBL/GenBank/DDBJ whole genome shotgun (WGS) entry which is preliminary data.</text>
</comment>
<protein>
    <recommendedName>
        <fullName evidence="4">Secreted protein</fullName>
    </recommendedName>
</protein>
<proteinExistence type="predicted"/>
<accession>A0A179FFI3</accession>
<evidence type="ECO:0000313" key="2">
    <source>
        <dbReference type="EMBL" id="OAQ64282.1"/>
    </source>
</evidence>
<evidence type="ECO:0008006" key="4">
    <source>
        <dbReference type="Google" id="ProtNLM"/>
    </source>
</evidence>
<evidence type="ECO:0000256" key="1">
    <source>
        <dbReference type="SAM" id="SignalP"/>
    </source>
</evidence>
<name>A0A179FFI3_METCM</name>
<gene>
    <name evidence="2" type="ORF">VFPPC_16195</name>
</gene>
<dbReference type="EMBL" id="LSBJ02000005">
    <property type="protein sequence ID" value="OAQ64282.1"/>
    <property type="molecule type" value="Genomic_DNA"/>
</dbReference>
<dbReference type="KEGG" id="pchm:VFPPC_16195"/>
<sequence>MPCHQTTLPLHFSVFLPGVFWSRACAYTYRFSLAPSFRPLKVYDILSDRLRAVSKICSQPATISGTQQLTDLPLSFLGLYHVGQPPYIFSRA</sequence>
<keyword evidence="3" id="KW-1185">Reference proteome</keyword>
<dbReference type="Proteomes" id="UP000078397">
    <property type="component" value="Unassembled WGS sequence"/>
</dbReference>
<evidence type="ECO:0000313" key="3">
    <source>
        <dbReference type="Proteomes" id="UP000078397"/>
    </source>
</evidence>
<dbReference type="AlphaFoldDB" id="A0A179FFI3"/>
<organism evidence="2 3">
    <name type="scientific">Pochonia chlamydosporia 170</name>
    <dbReference type="NCBI Taxonomy" id="1380566"/>
    <lineage>
        <taxon>Eukaryota</taxon>
        <taxon>Fungi</taxon>
        <taxon>Dikarya</taxon>
        <taxon>Ascomycota</taxon>
        <taxon>Pezizomycotina</taxon>
        <taxon>Sordariomycetes</taxon>
        <taxon>Hypocreomycetidae</taxon>
        <taxon>Hypocreales</taxon>
        <taxon>Clavicipitaceae</taxon>
        <taxon>Pochonia</taxon>
    </lineage>
</organism>
<keyword evidence="1" id="KW-0732">Signal</keyword>